<gene>
    <name evidence="1" type="ORF">FVF61_00120</name>
</gene>
<evidence type="ECO:0000313" key="2">
    <source>
        <dbReference type="Proteomes" id="UP000324550"/>
    </source>
</evidence>
<accession>A0A5D0GME8</accession>
<organism evidence="1 2">
    <name type="scientific">Formosa maritima</name>
    <dbReference type="NCBI Taxonomy" id="2592046"/>
    <lineage>
        <taxon>Bacteria</taxon>
        <taxon>Pseudomonadati</taxon>
        <taxon>Bacteroidota</taxon>
        <taxon>Flavobacteriia</taxon>
        <taxon>Flavobacteriales</taxon>
        <taxon>Flavobacteriaceae</taxon>
        <taxon>Formosa</taxon>
    </lineage>
</organism>
<keyword evidence="2" id="KW-1185">Reference proteome</keyword>
<dbReference type="EMBL" id="VSFC01000002">
    <property type="protein sequence ID" value="TYA60063.1"/>
    <property type="molecule type" value="Genomic_DNA"/>
</dbReference>
<comment type="caution">
    <text evidence="1">The sequence shown here is derived from an EMBL/GenBank/DDBJ whole genome shotgun (WGS) entry which is preliminary data.</text>
</comment>
<dbReference type="PROSITE" id="PS51257">
    <property type="entry name" value="PROKAR_LIPOPROTEIN"/>
    <property type="match status" value="1"/>
</dbReference>
<dbReference type="AlphaFoldDB" id="A0A5D0GME8"/>
<dbReference type="Proteomes" id="UP000324550">
    <property type="component" value="Unassembled WGS sequence"/>
</dbReference>
<proteinExistence type="predicted"/>
<evidence type="ECO:0000313" key="1">
    <source>
        <dbReference type="EMBL" id="TYA60063.1"/>
    </source>
</evidence>
<protein>
    <submittedName>
        <fullName evidence="1">Uncharacterized protein</fullName>
    </submittedName>
</protein>
<dbReference type="RefSeq" id="WP_148452002.1">
    <property type="nucleotide sequence ID" value="NZ_VSFC01000002.1"/>
</dbReference>
<reference evidence="1 2" key="1">
    <citation type="submission" date="2019-08" db="EMBL/GenBank/DDBJ databases">
        <title>Formosa sediminis sp. nov., isolated from marine sediment.</title>
        <authorList>
            <person name="Cao W.R."/>
        </authorList>
    </citation>
    <scope>NUCLEOTIDE SEQUENCE [LARGE SCALE GENOMIC DNA]</scope>
    <source>
        <strain evidence="1 2">1494</strain>
    </source>
</reference>
<name>A0A5D0GME8_9FLAO</name>
<sequence length="248" mass="28316">MKLLRTIIPLFFVSIIIYSCTEENDSNLNSDMSKSNSTLKESYNLGLLEYYNNDLSMVEFGELHNIGLNNFQSNQPNYLYSDFNSLISEISLELNKTNPNTFKRLVNTYEIDDTLLNNNITFETFILDQVNKLHSINVRELITEIVVNKLNFNDASILANEYLTKRNLKQSEIDEINLFISVAGHSNEFWSSYYGIYINGSNNRYPCDPKDQVYLADAFGFLCWGGLGGIGYSWFVDEAQDQNGGGCL</sequence>